<feature type="transmembrane region" description="Helical" evidence="7">
    <location>
        <begin position="114"/>
        <end position="134"/>
    </location>
</feature>
<feature type="domain" description="ABC transmembrane type-1" evidence="8">
    <location>
        <begin position="51"/>
        <end position="238"/>
    </location>
</feature>
<evidence type="ECO:0000259" key="8">
    <source>
        <dbReference type="PROSITE" id="PS50928"/>
    </source>
</evidence>
<evidence type="ECO:0000256" key="5">
    <source>
        <dbReference type="ARBA" id="ARBA00022989"/>
    </source>
</evidence>
<keyword evidence="3" id="KW-1003">Cell membrane</keyword>
<keyword evidence="5 7" id="KW-1133">Transmembrane helix</keyword>
<feature type="transmembrane region" description="Helical" evidence="7">
    <location>
        <begin position="172"/>
        <end position="195"/>
    </location>
</feature>
<feature type="transmembrane region" description="Helical" evidence="7">
    <location>
        <begin position="215"/>
        <end position="239"/>
    </location>
</feature>
<dbReference type="Gene3D" id="1.10.3720.10">
    <property type="entry name" value="MetI-like"/>
    <property type="match status" value="1"/>
</dbReference>
<dbReference type="GO" id="GO:0055085">
    <property type="term" value="P:transmembrane transport"/>
    <property type="evidence" value="ECO:0007669"/>
    <property type="project" value="InterPro"/>
</dbReference>
<keyword evidence="4 7" id="KW-0812">Transmembrane</keyword>
<name>A0A6J6EMT8_9ZZZZ</name>
<dbReference type="SUPFAM" id="SSF161098">
    <property type="entry name" value="MetI-like"/>
    <property type="match status" value="1"/>
</dbReference>
<dbReference type="InterPro" id="IPR000515">
    <property type="entry name" value="MetI-like"/>
</dbReference>
<organism evidence="9">
    <name type="scientific">freshwater metagenome</name>
    <dbReference type="NCBI Taxonomy" id="449393"/>
    <lineage>
        <taxon>unclassified sequences</taxon>
        <taxon>metagenomes</taxon>
        <taxon>ecological metagenomes</taxon>
    </lineage>
</organism>
<feature type="transmembrane region" description="Helical" evidence="7">
    <location>
        <begin position="59"/>
        <end position="77"/>
    </location>
</feature>
<feature type="transmembrane region" description="Helical" evidence="7">
    <location>
        <begin position="7"/>
        <end position="25"/>
    </location>
</feature>
<dbReference type="Pfam" id="PF00528">
    <property type="entry name" value="BPD_transp_1"/>
    <property type="match status" value="1"/>
</dbReference>
<evidence type="ECO:0000256" key="3">
    <source>
        <dbReference type="ARBA" id="ARBA00022475"/>
    </source>
</evidence>
<evidence type="ECO:0000256" key="1">
    <source>
        <dbReference type="ARBA" id="ARBA00004651"/>
    </source>
</evidence>
<dbReference type="EMBL" id="CAEZTO010000025">
    <property type="protein sequence ID" value="CAB4576434.1"/>
    <property type="molecule type" value="Genomic_DNA"/>
</dbReference>
<evidence type="ECO:0000256" key="4">
    <source>
        <dbReference type="ARBA" id="ARBA00022692"/>
    </source>
</evidence>
<dbReference type="AlphaFoldDB" id="A0A6J6EMT8"/>
<comment type="subcellular location">
    <subcellularLocation>
        <location evidence="1">Cell membrane</location>
        <topology evidence="1">Multi-pass membrane protein</topology>
    </subcellularLocation>
</comment>
<dbReference type="PROSITE" id="PS50928">
    <property type="entry name" value="ABC_TM1"/>
    <property type="match status" value="1"/>
</dbReference>
<dbReference type="CDD" id="cd06261">
    <property type="entry name" value="TM_PBP2"/>
    <property type="match status" value="1"/>
</dbReference>
<evidence type="ECO:0000256" key="6">
    <source>
        <dbReference type="ARBA" id="ARBA00023136"/>
    </source>
</evidence>
<evidence type="ECO:0000256" key="2">
    <source>
        <dbReference type="ARBA" id="ARBA00022448"/>
    </source>
</evidence>
<evidence type="ECO:0000256" key="7">
    <source>
        <dbReference type="SAM" id="Phobius"/>
    </source>
</evidence>
<dbReference type="InterPro" id="IPR035906">
    <property type="entry name" value="MetI-like_sf"/>
</dbReference>
<dbReference type="PANTHER" id="PTHR30183:SF3">
    <property type="entry name" value="MOLYBDENUM TRANSPORT SYSTEM PERMEASE PROTEIN MODB"/>
    <property type="match status" value="1"/>
</dbReference>
<protein>
    <submittedName>
        <fullName evidence="9">Unannotated protein</fullName>
    </submittedName>
</protein>
<proteinExistence type="predicted"/>
<gene>
    <name evidence="9" type="ORF">UFOPK1693_01046</name>
</gene>
<dbReference type="GO" id="GO:0005886">
    <property type="term" value="C:plasma membrane"/>
    <property type="evidence" value="ECO:0007669"/>
    <property type="project" value="UniProtKB-SubCell"/>
</dbReference>
<keyword evidence="6 7" id="KW-0472">Membrane</keyword>
<dbReference type="PANTHER" id="PTHR30183">
    <property type="entry name" value="MOLYBDENUM TRANSPORT SYSTEM PERMEASE PROTEIN MODB"/>
    <property type="match status" value="1"/>
</dbReference>
<sequence>MGQLIGYLYLTVVLIVIGNVAYRAVTLNGGFVENLQNLATKGSRDILNITLLEAAGNSFRNLLISLLISLPIAWIAAARKKPSLLVLLPLGISPVVIGLLFLVGAGYLPGALGNWWLVPLAQSVFLIPLGYQILRPARHAVEPEMLEAATLDGAGRVKTLAYVEAPILARPIAAAVSFMALASLGEFGAASFLAYGSEATLPLAMFRLASRPGEMNLGMAMTTALLFIALALVVIYFISREKRTELSVR</sequence>
<reference evidence="9" key="1">
    <citation type="submission" date="2020-05" db="EMBL/GenBank/DDBJ databases">
        <authorList>
            <person name="Chiriac C."/>
            <person name="Salcher M."/>
            <person name="Ghai R."/>
            <person name="Kavagutti S V."/>
        </authorList>
    </citation>
    <scope>NUCLEOTIDE SEQUENCE</scope>
</reference>
<accession>A0A6J6EMT8</accession>
<evidence type="ECO:0000313" key="9">
    <source>
        <dbReference type="EMBL" id="CAB4576434.1"/>
    </source>
</evidence>
<feature type="transmembrane region" description="Helical" evidence="7">
    <location>
        <begin position="84"/>
        <end position="108"/>
    </location>
</feature>
<keyword evidence="2" id="KW-0813">Transport</keyword>